<name>A0A1S6IYX3_9FIRM</name>
<organism evidence="5 6">
    <name type="scientific">Desulforamulus ferrireducens</name>
    <dbReference type="NCBI Taxonomy" id="1833852"/>
    <lineage>
        <taxon>Bacteria</taxon>
        <taxon>Bacillati</taxon>
        <taxon>Bacillota</taxon>
        <taxon>Clostridia</taxon>
        <taxon>Eubacteriales</taxon>
        <taxon>Peptococcaceae</taxon>
        <taxon>Desulforamulus</taxon>
    </lineage>
</organism>
<proteinExistence type="inferred from homology"/>
<dbReference type="Gene3D" id="3.40.190.10">
    <property type="entry name" value="Periplasmic binding protein-like II"/>
    <property type="match status" value="1"/>
</dbReference>
<comment type="similarity">
    <text evidence="2">Belongs to the bacterial solute-binding protein SsuA/TauA family.</text>
</comment>
<dbReference type="GO" id="GO:0042597">
    <property type="term" value="C:periplasmic space"/>
    <property type="evidence" value="ECO:0007669"/>
    <property type="project" value="UniProtKB-SubCell"/>
</dbReference>
<feature type="domain" description="SsuA/THI5-like" evidence="4">
    <location>
        <begin position="54"/>
        <end position="258"/>
    </location>
</feature>
<dbReference type="Pfam" id="PF09084">
    <property type="entry name" value="NMT1"/>
    <property type="match status" value="1"/>
</dbReference>
<keyword evidence="6" id="KW-1185">Reference proteome</keyword>
<dbReference type="EMBL" id="CP019698">
    <property type="protein sequence ID" value="AQS59970.1"/>
    <property type="molecule type" value="Genomic_DNA"/>
</dbReference>
<evidence type="ECO:0000259" key="4">
    <source>
        <dbReference type="Pfam" id="PF09084"/>
    </source>
</evidence>
<dbReference type="OrthoDB" id="9802202at2"/>
<keyword evidence="3" id="KW-0732">Signal</keyword>
<evidence type="ECO:0000256" key="1">
    <source>
        <dbReference type="ARBA" id="ARBA00004418"/>
    </source>
</evidence>
<dbReference type="Proteomes" id="UP000189464">
    <property type="component" value="Chromosome"/>
</dbReference>
<dbReference type="AlphaFoldDB" id="A0A1S6IYX3"/>
<sequence>MRKSWKWLLAVLLLSLTVALSTYGVNTIWLRSTGPEKPDYIRIVEAEPSLLALPHYIAISQGFYREQKLEVISTPLLENIEEEFKLADQGDVLLGDLNRFLFTRPLGTGADLVAFAGLARKEGSFLLSRPEAADFSWEQIKRKSILGDAPDAQSNVILEEVLRQKKLALQHQVIIIQNLPAKLKQGAFQAGVGHYVQMAEPLATLTEQQGTGKIAIHLGSEVAPIPSLVFLAPKKYIKEHSGELQKLVNGLCKGMLWLNYHNSAEAARVTASYFPDIDRQVLVDIIENYKKLGLWDKTPVIQQQDYENLQNYVKRAGELTNPVDYDEGVENKFAQKAARSVEYIPPEQQAKEKSWWEKVKSFDFR</sequence>
<dbReference type="PANTHER" id="PTHR30024:SF47">
    <property type="entry name" value="TAURINE-BINDING PERIPLASMIC PROTEIN"/>
    <property type="match status" value="1"/>
</dbReference>
<protein>
    <submittedName>
        <fullName evidence="5">Nitrate ABC transporter substrate-binding protein</fullName>
    </submittedName>
</protein>
<accession>A0A1S6IYX3</accession>
<dbReference type="SUPFAM" id="SSF53850">
    <property type="entry name" value="Periplasmic binding protein-like II"/>
    <property type="match status" value="1"/>
</dbReference>
<reference evidence="5 6" key="1">
    <citation type="journal article" date="2016" name="Int. J. Syst. Evol. Microbiol.">
        <title>Desulfotomaculum ferrireducens sp. nov., a moderately thermophilic sulfate-reducing and dissimilatory Fe(III)-reducing bacterium isolated from compost.</title>
        <authorList>
            <person name="Yang G."/>
            <person name="Guo J."/>
            <person name="Zhuang L."/>
            <person name="Yuan Y."/>
            <person name="Zhou S."/>
        </authorList>
    </citation>
    <scope>NUCLEOTIDE SEQUENCE [LARGE SCALE GENOMIC DNA]</scope>
    <source>
        <strain evidence="5 6">GSS09</strain>
    </source>
</reference>
<evidence type="ECO:0000256" key="3">
    <source>
        <dbReference type="ARBA" id="ARBA00022729"/>
    </source>
</evidence>
<comment type="subcellular location">
    <subcellularLocation>
        <location evidence="1">Periplasm</location>
    </subcellularLocation>
</comment>
<evidence type="ECO:0000313" key="6">
    <source>
        <dbReference type="Proteomes" id="UP000189464"/>
    </source>
</evidence>
<dbReference type="RefSeq" id="WP_077715012.1">
    <property type="nucleotide sequence ID" value="NZ_CP019698.1"/>
</dbReference>
<dbReference type="STRING" id="1833852.B0537_13320"/>
<dbReference type="InterPro" id="IPR015168">
    <property type="entry name" value="SsuA/THI5"/>
</dbReference>
<dbReference type="KEGG" id="dfg:B0537_13320"/>
<evidence type="ECO:0000313" key="5">
    <source>
        <dbReference type="EMBL" id="AQS59970.1"/>
    </source>
</evidence>
<dbReference type="PANTHER" id="PTHR30024">
    <property type="entry name" value="ALIPHATIC SULFONATES-BINDING PROTEIN-RELATED"/>
    <property type="match status" value="1"/>
</dbReference>
<gene>
    <name evidence="5" type="ORF">B0537_13320</name>
</gene>
<evidence type="ECO:0000256" key="2">
    <source>
        <dbReference type="ARBA" id="ARBA00010742"/>
    </source>
</evidence>